<dbReference type="Gene3D" id="1.10.10.10">
    <property type="entry name" value="Winged helix-like DNA-binding domain superfamily/Winged helix DNA-binding domain"/>
    <property type="match status" value="1"/>
</dbReference>
<dbReference type="PANTHER" id="PTHR33202:SF22">
    <property type="entry name" value="HYDROGEN PEROXIDE SENSITIVE REPRESSOR"/>
    <property type="match status" value="1"/>
</dbReference>
<dbReference type="GO" id="GO:0000976">
    <property type="term" value="F:transcription cis-regulatory region binding"/>
    <property type="evidence" value="ECO:0007669"/>
    <property type="project" value="TreeGrafter"/>
</dbReference>
<evidence type="ECO:0000313" key="3">
    <source>
        <dbReference type="Proteomes" id="UP000244956"/>
    </source>
</evidence>
<dbReference type="SUPFAM" id="SSF46785">
    <property type="entry name" value="Winged helix' DNA-binding domain"/>
    <property type="match status" value="1"/>
</dbReference>
<comment type="caution">
    <text evidence="2">The sequence shown here is derived from an EMBL/GenBank/DDBJ whole genome shotgun (WGS) entry which is preliminary data.</text>
</comment>
<dbReference type="GO" id="GO:0008270">
    <property type="term" value="F:zinc ion binding"/>
    <property type="evidence" value="ECO:0007669"/>
    <property type="project" value="TreeGrafter"/>
</dbReference>
<protein>
    <submittedName>
        <fullName evidence="2">Transcriptional repressor</fullName>
    </submittedName>
</protein>
<dbReference type="InterPro" id="IPR002481">
    <property type="entry name" value="FUR"/>
</dbReference>
<dbReference type="GO" id="GO:1900376">
    <property type="term" value="P:regulation of secondary metabolite biosynthetic process"/>
    <property type="evidence" value="ECO:0007669"/>
    <property type="project" value="TreeGrafter"/>
</dbReference>
<dbReference type="Pfam" id="PF01475">
    <property type="entry name" value="FUR"/>
    <property type="match status" value="1"/>
</dbReference>
<dbReference type="InterPro" id="IPR036388">
    <property type="entry name" value="WH-like_DNA-bd_sf"/>
</dbReference>
<dbReference type="PANTHER" id="PTHR33202">
    <property type="entry name" value="ZINC UPTAKE REGULATION PROTEIN"/>
    <property type="match status" value="1"/>
</dbReference>
<dbReference type="EMBL" id="QEWP01000001">
    <property type="protein sequence ID" value="PWE01447.1"/>
    <property type="molecule type" value="Genomic_DNA"/>
</dbReference>
<accession>A0A2U2BEK3</accession>
<keyword evidence="3" id="KW-1185">Reference proteome</keyword>
<dbReference type="Proteomes" id="UP000244956">
    <property type="component" value="Unassembled WGS sequence"/>
</dbReference>
<feature type="binding site" evidence="1">
    <location>
        <position position="99"/>
    </location>
    <ligand>
        <name>Zn(2+)</name>
        <dbReference type="ChEBI" id="CHEBI:29105"/>
    </ligand>
</feature>
<dbReference type="GO" id="GO:0003700">
    <property type="term" value="F:DNA-binding transcription factor activity"/>
    <property type="evidence" value="ECO:0007669"/>
    <property type="project" value="InterPro"/>
</dbReference>
<evidence type="ECO:0000256" key="1">
    <source>
        <dbReference type="PIRSR" id="PIRSR602481-1"/>
    </source>
</evidence>
<comment type="cofactor">
    <cofactor evidence="1">
        <name>Zn(2+)</name>
        <dbReference type="ChEBI" id="CHEBI:29105"/>
    </cofactor>
    <text evidence="1">Binds 1 zinc ion per subunit.</text>
</comment>
<gene>
    <name evidence="2" type="ORF">DDZ16_00300</name>
</gene>
<keyword evidence="1" id="KW-0479">Metal-binding</keyword>
<sequence length="140" mass="15943">MVAFMEDVVAYIKSFGLSGTLIRKQIISCLWGDGIALTQKEIEERLPGETDRVTLYRTLRLFTEKGVIHKIVIDEDTRKYKLAGSFRKSDHAHFHCIKCNKLLCMPQLNVDLNGLPAGFRYQSAKLVVEGICDFCSQKQM</sequence>
<feature type="binding site" evidence="1">
    <location>
        <position position="135"/>
    </location>
    <ligand>
        <name>Zn(2+)</name>
        <dbReference type="ChEBI" id="CHEBI:29105"/>
    </ligand>
</feature>
<dbReference type="GO" id="GO:0045892">
    <property type="term" value="P:negative regulation of DNA-templated transcription"/>
    <property type="evidence" value="ECO:0007669"/>
    <property type="project" value="TreeGrafter"/>
</dbReference>
<dbReference type="AlphaFoldDB" id="A0A2U2BEK3"/>
<organism evidence="2 3">
    <name type="scientific">Marinilabilia rubra</name>
    <dbReference type="NCBI Taxonomy" id="2162893"/>
    <lineage>
        <taxon>Bacteria</taxon>
        <taxon>Pseudomonadati</taxon>
        <taxon>Bacteroidota</taxon>
        <taxon>Bacteroidia</taxon>
        <taxon>Marinilabiliales</taxon>
        <taxon>Marinilabiliaceae</taxon>
        <taxon>Marinilabilia</taxon>
    </lineage>
</organism>
<dbReference type="OrthoDB" id="594893at2"/>
<dbReference type="InterPro" id="IPR036390">
    <property type="entry name" value="WH_DNA-bd_sf"/>
</dbReference>
<keyword evidence="1" id="KW-0862">Zinc</keyword>
<dbReference type="RefSeq" id="WP_109262898.1">
    <property type="nucleotide sequence ID" value="NZ_QEWP01000001.1"/>
</dbReference>
<reference evidence="2 3" key="1">
    <citation type="submission" date="2018-05" db="EMBL/GenBank/DDBJ databases">
        <title>Marinilabilia rubrum sp. nov., isolated from saltern sediment.</title>
        <authorList>
            <person name="Zhang R."/>
        </authorList>
    </citation>
    <scope>NUCLEOTIDE SEQUENCE [LARGE SCALE GENOMIC DNA]</scope>
    <source>
        <strain evidence="2 3">WTE16</strain>
    </source>
</reference>
<evidence type="ECO:0000313" key="2">
    <source>
        <dbReference type="EMBL" id="PWE01447.1"/>
    </source>
</evidence>
<name>A0A2U2BEK3_9BACT</name>
<proteinExistence type="predicted"/>
<feature type="binding site" evidence="1">
    <location>
        <position position="96"/>
    </location>
    <ligand>
        <name>Zn(2+)</name>
        <dbReference type="ChEBI" id="CHEBI:29105"/>
    </ligand>
</feature>
<feature type="binding site" evidence="1">
    <location>
        <position position="132"/>
    </location>
    <ligand>
        <name>Zn(2+)</name>
        <dbReference type="ChEBI" id="CHEBI:29105"/>
    </ligand>
</feature>